<evidence type="ECO:0000313" key="9">
    <source>
        <dbReference type="Proteomes" id="UP001206821"/>
    </source>
</evidence>
<dbReference type="InterPro" id="IPR002065">
    <property type="entry name" value="TPX"/>
</dbReference>
<dbReference type="EMBL" id="JANIEK010000002">
    <property type="protein sequence ID" value="MCT4794054.1"/>
    <property type="molecule type" value="Genomic_DNA"/>
</dbReference>
<dbReference type="PANTHER" id="PTHR43110:SF1">
    <property type="entry name" value="THIOL PEROXIDASE"/>
    <property type="match status" value="1"/>
</dbReference>
<dbReference type="InterPro" id="IPR036249">
    <property type="entry name" value="Thioredoxin-like_sf"/>
</dbReference>
<dbReference type="GO" id="GO:0004601">
    <property type="term" value="F:peroxidase activity"/>
    <property type="evidence" value="ECO:0007669"/>
    <property type="project" value="UniProtKB-KW"/>
</dbReference>
<dbReference type="SUPFAM" id="SSF52833">
    <property type="entry name" value="Thioredoxin-like"/>
    <property type="match status" value="1"/>
</dbReference>
<keyword evidence="4" id="KW-1015">Disulfide bond</keyword>
<comment type="catalytic activity">
    <reaction evidence="6">
        <text>a hydroperoxide + [thioredoxin]-dithiol = an alcohol + [thioredoxin]-disulfide + H2O</text>
        <dbReference type="Rhea" id="RHEA:62620"/>
        <dbReference type="Rhea" id="RHEA-COMP:10698"/>
        <dbReference type="Rhea" id="RHEA-COMP:10700"/>
        <dbReference type="ChEBI" id="CHEBI:15377"/>
        <dbReference type="ChEBI" id="CHEBI:29950"/>
        <dbReference type="ChEBI" id="CHEBI:30879"/>
        <dbReference type="ChEBI" id="CHEBI:35924"/>
        <dbReference type="ChEBI" id="CHEBI:50058"/>
        <dbReference type="EC" id="1.11.1.24"/>
    </reaction>
</comment>
<feature type="active site" description="Cysteine sulfenic acid (-SOH) intermediate" evidence="6">
    <location>
        <position position="57"/>
    </location>
</feature>
<dbReference type="Pfam" id="PF08534">
    <property type="entry name" value="Redoxin"/>
    <property type="match status" value="1"/>
</dbReference>
<organism evidence="8 9">
    <name type="scientific">Exiguobacterium alkaliphilum</name>
    <dbReference type="NCBI Taxonomy" id="1428684"/>
    <lineage>
        <taxon>Bacteria</taxon>
        <taxon>Bacillati</taxon>
        <taxon>Bacillota</taxon>
        <taxon>Bacilli</taxon>
        <taxon>Bacillales</taxon>
        <taxon>Bacillales Family XII. Incertae Sedis</taxon>
        <taxon>Exiguobacterium</taxon>
    </lineage>
</organism>
<keyword evidence="2 6" id="KW-0049">Antioxidant</keyword>
<keyword evidence="9" id="KW-1185">Reference proteome</keyword>
<reference evidence="8 9" key="1">
    <citation type="submission" date="2022-07" db="EMBL/GenBank/DDBJ databases">
        <title>Genomic and pangenome structural analysis of the polyextremophile Exiguobacterium.</title>
        <authorList>
            <person name="Shen L."/>
        </authorList>
    </citation>
    <scope>NUCLEOTIDE SEQUENCE [LARGE SCALE GENOMIC DNA]</scope>
    <source>
        <strain evidence="8 9">12_1</strain>
    </source>
</reference>
<comment type="subunit">
    <text evidence="6">Homodimer.</text>
</comment>
<dbReference type="CDD" id="cd03014">
    <property type="entry name" value="PRX_Atyp2cys"/>
    <property type="match status" value="1"/>
</dbReference>
<comment type="similarity">
    <text evidence="6">Belongs to the peroxiredoxin family. Tpx subfamily.</text>
</comment>
<dbReference type="HAMAP" id="MF_00269">
    <property type="entry name" value="Tpx"/>
    <property type="match status" value="1"/>
</dbReference>
<dbReference type="PROSITE" id="PS51352">
    <property type="entry name" value="THIOREDOXIN_2"/>
    <property type="match status" value="1"/>
</dbReference>
<dbReference type="InterPro" id="IPR050455">
    <property type="entry name" value="Tpx_Peroxidase_subfamily"/>
</dbReference>
<feature type="domain" description="Thioredoxin" evidence="7">
    <location>
        <begin position="16"/>
        <end position="162"/>
    </location>
</feature>
<dbReference type="InterPro" id="IPR013766">
    <property type="entry name" value="Thioredoxin_domain"/>
</dbReference>
<comment type="caution">
    <text evidence="8">The sequence shown here is derived from an EMBL/GenBank/DDBJ whole genome shotgun (WGS) entry which is preliminary data.</text>
</comment>
<dbReference type="Gene3D" id="3.40.30.10">
    <property type="entry name" value="Glutaredoxin"/>
    <property type="match status" value="1"/>
</dbReference>
<comment type="function">
    <text evidence="6">Thiol-specific peroxidase that catalyzes the reduction of hydrogen peroxide and organic hydroperoxides to water and alcohols, respectively. Plays a role in cell protection against oxidative stress by detoxifying peroxides.</text>
</comment>
<accession>A0ABT2KUJ9</accession>
<evidence type="ECO:0000256" key="4">
    <source>
        <dbReference type="ARBA" id="ARBA00023157"/>
    </source>
</evidence>
<dbReference type="Proteomes" id="UP001206821">
    <property type="component" value="Unassembled WGS sequence"/>
</dbReference>
<keyword evidence="5 6" id="KW-0676">Redox-active center</keyword>
<proteinExistence type="inferred from homology"/>
<sequence length="162" mass="17357">MPTFKGNNVTLQGNPVKVGDQAPDFTALTTSLDEVTLAAYPGKKLISVIPSIDTGVCDAQTRAFNEKASSLGGTVLTVSNDLPFAQRRWCSAAGIDNVVTLSDHRDLSFAKSFGVLIEELRLLARSVFVVDSNGTVQYVQYMDEMTDEVDFDSALAAFAAAN</sequence>
<evidence type="ECO:0000256" key="1">
    <source>
        <dbReference type="ARBA" id="ARBA00022559"/>
    </source>
</evidence>
<evidence type="ECO:0000256" key="3">
    <source>
        <dbReference type="ARBA" id="ARBA00023002"/>
    </source>
</evidence>
<dbReference type="InterPro" id="IPR018219">
    <property type="entry name" value="Tpx_CS"/>
</dbReference>
<evidence type="ECO:0000256" key="6">
    <source>
        <dbReference type="HAMAP-Rule" id="MF_00269"/>
    </source>
</evidence>
<evidence type="ECO:0000259" key="7">
    <source>
        <dbReference type="PROSITE" id="PS51352"/>
    </source>
</evidence>
<dbReference type="PROSITE" id="PS01265">
    <property type="entry name" value="TPX"/>
    <property type="match status" value="1"/>
</dbReference>
<keyword evidence="3 6" id="KW-0560">Oxidoreductase</keyword>
<evidence type="ECO:0000256" key="5">
    <source>
        <dbReference type="ARBA" id="ARBA00023284"/>
    </source>
</evidence>
<gene>
    <name evidence="6 8" type="primary">tpx</name>
    <name evidence="8" type="ORF">NQG31_00785</name>
</gene>
<dbReference type="RefSeq" id="WP_034814753.1">
    <property type="nucleotide sequence ID" value="NZ_CP073101.1"/>
</dbReference>
<evidence type="ECO:0000313" key="8">
    <source>
        <dbReference type="EMBL" id="MCT4794054.1"/>
    </source>
</evidence>
<evidence type="ECO:0000256" key="2">
    <source>
        <dbReference type="ARBA" id="ARBA00022862"/>
    </source>
</evidence>
<protein>
    <recommendedName>
        <fullName evidence="6">Thiol peroxidase</fullName>
        <shortName evidence="6">Tpx</shortName>
        <ecNumber evidence="6">1.11.1.24</ecNumber>
    </recommendedName>
    <alternativeName>
        <fullName evidence="6">Peroxiredoxin tpx</fullName>
        <shortName evidence="6">Prx</shortName>
    </alternativeName>
    <alternativeName>
        <fullName evidence="6">Thioredoxin peroxidase</fullName>
    </alternativeName>
    <alternativeName>
        <fullName evidence="6">Thioredoxin-dependent peroxiredoxin</fullName>
    </alternativeName>
</protein>
<comment type="caution">
    <text evidence="6">Lacks conserved residue(s) required for the propagation of feature annotation.</text>
</comment>
<dbReference type="EC" id="1.11.1.24" evidence="6"/>
<dbReference type="InterPro" id="IPR013740">
    <property type="entry name" value="Redoxin"/>
</dbReference>
<keyword evidence="1 6" id="KW-0575">Peroxidase</keyword>
<dbReference type="NCBIfam" id="NF001808">
    <property type="entry name" value="PRK00522.1"/>
    <property type="match status" value="1"/>
</dbReference>
<name>A0ABT2KUJ9_9BACL</name>
<dbReference type="PANTHER" id="PTHR43110">
    <property type="entry name" value="THIOL PEROXIDASE"/>
    <property type="match status" value="1"/>
</dbReference>